<dbReference type="Proteomes" id="UP000539175">
    <property type="component" value="Unassembled WGS sequence"/>
</dbReference>
<dbReference type="EMBL" id="JACIIZ010000015">
    <property type="protein sequence ID" value="MBB6254068.1"/>
    <property type="molecule type" value="Genomic_DNA"/>
</dbReference>
<sequence>MFGWFKRKRKPVRLMPEALWVVSIESDLIQVTDDKGAVKSITKAELSGIVIETNDSGPAGCDVWWLLFGEEEKIACFYPQGATGENAALDYFMALPSFNHDEMIQAMGSTSNAVFPVWRKRSPARPQPQRE</sequence>
<evidence type="ECO:0000313" key="1">
    <source>
        <dbReference type="EMBL" id="MBB6254068.1"/>
    </source>
</evidence>
<name>A0A7X0EEN7_9PROT</name>
<gene>
    <name evidence="1" type="ORF">FHS74_004651</name>
</gene>
<reference evidence="1 2" key="1">
    <citation type="submission" date="2020-08" db="EMBL/GenBank/DDBJ databases">
        <title>Genomic Encyclopedia of Type Strains, Phase IV (KMG-IV): sequencing the most valuable type-strain genomes for metagenomic binning, comparative biology and taxonomic classification.</title>
        <authorList>
            <person name="Goeker M."/>
        </authorList>
    </citation>
    <scope>NUCLEOTIDE SEQUENCE [LARGE SCALE GENOMIC DNA]</scope>
    <source>
        <strain evidence="1 2">DSM 22198</strain>
    </source>
</reference>
<organism evidence="1 2">
    <name type="scientific">Nitrospirillum iridis</name>
    <dbReference type="NCBI Taxonomy" id="765888"/>
    <lineage>
        <taxon>Bacteria</taxon>
        <taxon>Pseudomonadati</taxon>
        <taxon>Pseudomonadota</taxon>
        <taxon>Alphaproteobacteria</taxon>
        <taxon>Rhodospirillales</taxon>
        <taxon>Azospirillaceae</taxon>
        <taxon>Nitrospirillum</taxon>
    </lineage>
</organism>
<keyword evidence="2" id="KW-1185">Reference proteome</keyword>
<dbReference type="RefSeq" id="WP_184805921.1">
    <property type="nucleotide sequence ID" value="NZ_JACIIZ010000015.1"/>
</dbReference>
<evidence type="ECO:0000313" key="2">
    <source>
        <dbReference type="Proteomes" id="UP000539175"/>
    </source>
</evidence>
<protein>
    <submittedName>
        <fullName evidence="1">Uncharacterized protein</fullName>
    </submittedName>
</protein>
<dbReference type="AlphaFoldDB" id="A0A7X0EEN7"/>
<accession>A0A7X0EEN7</accession>
<proteinExistence type="predicted"/>
<comment type="caution">
    <text evidence="1">The sequence shown here is derived from an EMBL/GenBank/DDBJ whole genome shotgun (WGS) entry which is preliminary data.</text>
</comment>